<protein>
    <recommendedName>
        <fullName evidence="1">Methyltransferase domain-containing protein</fullName>
    </recommendedName>
</protein>
<evidence type="ECO:0000313" key="2">
    <source>
        <dbReference type="EMBL" id="KAF7777623.1"/>
    </source>
</evidence>
<evidence type="ECO:0000313" key="3">
    <source>
        <dbReference type="Proteomes" id="UP000629468"/>
    </source>
</evidence>
<dbReference type="AlphaFoldDB" id="A0A8H7KI91"/>
<dbReference type="Gene3D" id="3.40.50.150">
    <property type="entry name" value="Vaccinia Virus protein VP39"/>
    <property type="match status" value="1"/>
</dbReference>
<feature type="domain" description="Methyltransferase" evidence="1">
    <location>
        <begin position="81"/>
        <end position="175"/>
    </location>
</feature>
<dbReference type="PANTHER" id="PTHR43591">
    <property type="entry name" value="METHYLTRANSFERASE"/>
    <property type="match status" value="1"/>
</dbReference>
<reference evidence="2 3" key="1">
    <citation type="journal article" name="Sci. Rep.">
        <title>Telomere-to-telomere assembled and centromere annotated genomes of the two main subspecies of the button mushroom Agaricus bisporus reveal especially polymorphic chromosome ends.</title>
        <authorList>
            <person name="Sonnenberg A.S.M."/>
            <person name="Sedaghat-Telgerd N."/>
            <person name="Lavrijssen B."/>
            <person name="Ohm R.A."/>
            <person name="Hendrickx P.M."/>
            <person name="Scholtmeijer K."/>
            <person name="Baars J.J.P."/>
            <person name="van Peer A."/>
        </authorList>
    </citation>
    <scope>NUCLEOTIDE SEQUENCE [LARGE SCALE GENOMIC DNA]</scope>
    <source>
        <strain evidence="2 3">H119_p4</strain>
    </source>
</reference>
<organism evidence="2 3">
    <name type="scientific">Agaricus bisporus var. burnettii</name>
    <dbReference type="NCBI Taxonomy" id="192524"/>
    <lineage>
        <taxon>Eukaryota</taxon>
        <taxon>Fungi</taxon>
        <taxon>Dikarya</taxon>
        <taxon>Basidiomycota</taxon>
        <taxon>Agaricomycotina</taxon>
        <taxon>Agaricomycetes</taxon>
        <taxon>Agaricomycetidae</taxon>
        <taxon>Agaricales</taxon>
        <taxon>Agaricineae</taxon>
        <taxon>Agaricaceae</taxon>
        <taxon>Agaricus</taxon>
    </lineage>
</organism>
<dbReference type="EMBL" id="JABXXO010000005">
    <property type="protein sequence ID" value="KAF7777623.1"/>
    <property type="molecule type" value="Genomic_DNA"/>
</dbReference>
<dbReference type="InterPro" id="IPR041698">
    <property type="entry name" value="Methyltransf_25"/>
</dbReference>
<name>A0A8H7KI91_AGABI</name>
<gene>
    <name evidence="2" type="ORF">Agabi119p4_3695</name>
</gene>
<dbReference type="Pfam" id="PF13649">
    <property type="entry name" value="Methyltransf_25"/>
    <property type="match status" value="1"/>
</dbReference>
<accession>A0A8H7KI91</accession>
<dbReference type="CDD" id="cd02440">
    <property type="entry name" value="AdoMet_MTases"/>
    <property type="match status" value="1"/>
</dbReference>
<dbReference type="Proteomes" id="UP000629468">
    <property type="component" value="Unassembled WGS sequence"/>
</dbReference>
<sequence length="310" mass="35281">MNIHTFRLEPGLPEPSIMVASWHMSGIEHNVKRDYIDGVVYALPHDTEESSRLLMQHNLCLRAFDNKVLHAPVELKDDDWVLEGATGTGIWLQDLAKETSTKPHYIGIDIESNFFPRASTLPSNITFEIQSVLDLPKEWTNKFTLVHQRLLIAGLRTQDWEQDIKELYRVVKPGGWVQLFELKIWTSGPALAKHWDLLCKFSDDVGIMYRDLTTKLPEFLKQSGFVDIHEDTRGTPLGTWANQDGIDAKDNLLGVLRGLKTPILKGGGYGVVESEAEYDELLEEIEKEMDATSGSTALWTMFWARKPFNE</sequence>
<dbReference type="InterPro" id="IPR029063">
    <property type="entry name" value="SAM-dependent_MTases_sf"/>
</dbReference>
<proteinExistence type="predicted"/>
<comment type="caution">
    <text evidence="2">The sequence shown here is derived from an EMBL/GenBank/DDBJ whole genome shotgun (WGS) entry which is preliminary data.</text>
</comment>
<dbReference type="SUPFAM" id="SSF53335">
    <property type="entry name" value="S-adenosyl-L-methionine-dependent methyltransferases"/>
    <property type="match status" value="1"/>
</dbReference>
<evidence type="ECO:0000259" key="1">
    <source>
        <dbReference type="Pfam" id="PF13649"/>
    </source>
</evidence>